<evidence type="ECO:0000313" key="1">
    <source>
        <dbReference type="EMBL" id="SHJ74536.1"/>
    </source>
</evidence>
<proteinExistence type="predicted"/>
<gene>
    <name evidence="1" type="ORF">SAMN04488012_11751</name>
</gene>
<dbReference type="AlphaFoldDB" id="A0A1M6LTU4"/>
<dbReference type="Proteomes" id="UP000184040">
    <property type="component" value="Unassembled WGS sequence"/>
</dbReference>
<organism evidence="1 2">
    <name type="scientific">Palleronia salina</name>
    <dbReference type="NCBI Taxonomy" id="313368"/>
    <lineage>
        <taxon>Bacteria</taxon>
        <taxon>Pseudomonadati</taxon>
        <taxon>Pseudomonadota</taxon>
        <taxon>Alphaproteobacteria</taxon>
        <taxon>Rhodobacterales</taxon>
        <taxon>Roseobacteraceae</taxon>
        <taxon>Palleronia</taxon>
    </lineage>
</organism>
<dbReference type="EMBL" id="FQZA01000017">
    <property type="protein sequence ID" value="SHJ74536.1"/>
    <property type="molecule type" value="Genomic_DNA"/>
</dbReference>
<protein>
    <submittedName>
        <fullName evidence="1">Uncharacterized protein</fullName>
    </submittedName>
</protein>
<reference evidence="1 2" key="1">
    <citation type="submission" date="2016-11" db="EMBL/GenBank/DDBJ databases">
        <authorList>
            <person name="Jaros S."/>
            <person name="Januszkiewicz K."/>
            <person name="Wedrychowicz H."/>
        </authorList>
    </citation>
    <scope>NUCLEOTIDE SEQUENCE [LARGE SCALE GENOMIC DNA]</scope>
    <source>
        <strain evidence="1 2">DSM 26892</strain>
    </source>
</reference>
<sequence length="49" mass="5428">MNEALEMLDPLLTRHRDLAERLKTPESLRDLSVSLDNVGRAAQTAGDHA</sequence>
<feature type="non-terminal residue" evidence="1">
    <location>
        <position position="49"/>
    </location>
</feature>
<accession>A0A1M6LTU4</accession>
<keyword evidence="2" id="KW-1185">Reference proteome</keyword>
<name>A0A1M6LTU4_9RHOB</name>
<evidence type="ECO:0000313" key="2">
    <source>
        <dbReference type="Proteomes" id="UP000184040"/>
    </source>
</evidence>